<accession>A0A4S3B0K8</accession>
<dbReference type="EMBL" id="SDGV01000020">
    <property type="protein sequence ID" value="THB60604.1"/>
    <property type="molecule type" value="Genomic_DNA"/>
</dbReference>
<name>A0A4S3B0K8_9ENTE</name>
<keyword evidence="2" id="KW-1185">Reference proteome</keyword>
<evidence type="ECO:0000313" key="2">
    <source>
        <dbReference type="Proteomes" id="UP000310506"/>
    </source>
</evidence>
<dbReference type="Proteomes" id="UP000310506">
    <property type="component" value="Unassembled WGS sequence"/>
</dbReference>
<comment type="caution">
    <text evidence="1">The sequence shown here is derived from an EMBL/GenBank/DDBJ whole genome shotgun (WGS) entry which is preliminary data.</text>
</comment>
<evidence type="ECO:0000313" key="1">
    <source>
        <dbReference type="EMBL" id="THB60604.1"/>
    </source>
</evidence>
<reference evidence="1 2" key="1">
    <citation type="submission" date="2019-01" db="EMBL/GenBank/DDBJ databases">
        <title>Vagococcus silagei sp. nov. isolated from brewer's grain.</title>
        <authorList>
            <person name="Guu J.-R."/>
        </authorList>
    </citation>
    <scope>NUCLEOTIDE SEQUENCE [LARGE SCALE GENOMIC DNA]</scope>
    <source>
        <strain evidence="1 2">2B-2</strain>
    </source>
</reference>
<organism evidence="1 2">
    <name type="scientific">Vagococcus silagei</name>
    <dbReference type="NCBI Taxonomy" id="2508885"/>
    <lineage>
        <taxon>Bacteria</taxon>
        <taxon>Bacillati</taxon>
        <taxon>Bacillota</taxon>
        <taxon>Bacilli</taxon>
        <taxon>Lactobacillales</taxon>
        <taxon>Enterococcaceae</taxon>
        <taxon>Vagococcus</taxon>
    </lineage>
</organism>
<sequence>MDSSLHYQLESGQGPYKIGQEGKVTLEPIYGIIPDGIFNTFKNENLEFREDGTFKALSAGEVAIPVTYKISKQGYRELGDAYLKEIKNTALSYSDLSFVATGLAWSFVITVLDEKVEVIDLTFEYLSSTDKVVIGQKGQLTVKPLYGIIPKGSFVSYTDEWLQLQDNGTFVGLKPGKTMLRPKFKISEQSETELKQAYIKQNPDKKLTVADITFSEKQMQQEIPLEIISHKEEKTEKKLPQTNELQNTSFVGWTIILVSVSLYFYKKQLG</sequence>
<protein>
    <submittedName>
        <fullName evidence="1">Uncharacterized protein</fullName>
    </submittedName>
</protein>
<dbReference type="OrthoDB" id="2175572at2"/>
<gene>
    <name evidence="1" type="ORF">ESZ54_09315</name>
</gene>
<dbReference type="AlphaFoldDB" id="A0A4S3B0K8"/>
<proteinExistence type="predicted"/>